<feature type="compositionally biased region" description="Polar residues" evidence="1">
    <location>
        <begin position="1"/>
        <end position="13"/>
    </location>
</feature>
<gene>
    <name evidence="2" type="ORF">FRACA_1170005</name>
</gene>
<evidence type="ECO:0000313" key="2">
    <source>
        <dbReference type="EMBL" id="SNQ45889.1"/>
    </source>
</evidence>
<sequence>MSRGSASRGTVSRGSVGPRSEPAGSAAGFDRLPRRGPRPPGAGTASTGTTVGRDVHGKRALYSGVRPTTPAHASLRVECGRCGETRLLGARQALRTLTPSVHLPVLRARHFSLLRCPTCRRVSWVRLGLHLRPAAQS</sequence>
<proteinExistence type="predicted"/>
<dbReference type="EMBL" id="FZMO01000021">
    <property type="protein sequence ID" value="SNQ45889.1"/>
    <property type="molecule type" value="Genomic_DNA"/>
</dbReference>
<organism evidence="2 3">
    <name type="scientific">Frankia canadensis</name>
    <dbReference type="NCBI Taxonomy" id="1836972"/>
    <lineage>
        <taxon>Bacteria</taxon>
        <taxon>Bacillati</taxon>
        <taxon>Actinomycetota</taxon>
        <taxon>Actinomycetes</taxon>
        <taxon>Frankiales</taxon>
        <taxon>Frankiaceae</taxon>
        <taxon>Frankia</taxon>
    </lineage>
</organism>
<evidence type="ECO:0000313" key="3">
    <source>
        <dbReference type="Proteomes" id="UP000234331"/>
    </source>
</evidence>
<protein>
    <submittedName>
        <fullName evidence="2">Uncharacterized protein</fullName>
    </submittedName>
</protein>
<keyword evidence="3" id="KW-1185">Reference proteome</keyword>
<dbReference type="AlphaFoldDB" id="A0A2I2KJP1"/>
<dbReference type="Proteomes" id="UP000234331">
    <property type="component" value="Unassembled WGS sequence"/>
</dbReference>
<reference evidence="2 3" key="1">
    <citation type="submission" date="2017-06" db="EMBL/GenBank/DDBJ databases">
        <authorList>
            <person name="Kim H.J."/>
            <person name="Triplett B.A."/>
        </authorList>
    </citation>
    <scope>NUCLEOTIDE SEQUENCE [LARGE SCALE GENOMIC DNA]</scope>
    <source>
        <strain evidence="2">FRACA_ARgP5</strain>
    </source>
</reference>
<accession>A0A2I2KJP1</accession>
<feature type="region of interest" description="Disordered" evidence="1">
    <location>
        <begin position="1"/>
        <end position="67"/>
    </location>
</feature>
<name>A0A2I2KJP1_9ACTN</name>
<evidence type="ECO:0000256" key="1">
    <source>
        <dbReference type="SAM" id="MobiDB-lite"/>
    </source>
</evidence>
<feature type="compositionally biased region" description="Low complexity" evidence="1">
    <location>
        <begin position="41"/>
        <end position="52"/>
    </location>
</feature>